<protein>
    <submittedName>
        <fullName evidence="2">Uncharacterized protein</fullName>
    </submittedName>
</protein>
<evidence type="ECO:0000313" key="2">
    <source>
        <dbReference type="EMBL" id="EHB00726.1"/>
    </source>
</evidence>
<name>G5AUL5_HETGA</name>
<proteinExistence type="predicted"/>
<gene>
    <name evidence="2" type="ORF">GW7_11790</name>
</gene>
<feature type="region of interest" description="Disordered" evidence="1">
    <location>
        <begin position="174"/>
        <end position="213"/>
    </location>
</feature>
<sequence length="299" mass="32742">MSFGAADLQSHEQFALSVGPCWVLPAVRPQLWSSCSSAVWDLETLGSDVSSHSLGHDRRDSTYHAGLDWTHVLPGIYRISGMSGLPSGPAGSQGTLRTRECRGEGSGQCLCDSICVTAGAGWKRHFNKLVWSRCGICHWWKDPKYVEERLQGQRQHSQCSYFRAKAVPAFTGRRSQNHHVRDHAEHQGPDAVGTNSHRLEASTGPASVPGAAMNRWAFPPSVSEKLPSRNLGKKWRTQATSSGFASTWQHSSPTENPDVNTGVTQHFKWDSAALLLVSQVRSEQPAAFARRSADLVLGC</sequence>
<dbReference type="Proteomes" id="UP000006813">
    <property type="component" value="Unassembled WGS sequence"/>
</dbReference>
<accession>G5AUL5</accession>
<evidence type="ECO:0000313" key="3">
    <source>
        <dbReference type="Proteomes" id="UP000006813"/>
    </source>
</evidence>
<reference evidence="2 3" key="1">
    <citation type="journal article" date="2011" name="Nature">
        <title>Genome sequencing reveals insights into physiology and longevity of the naked mole rat.</title>
        <authorList>
            <person name="Kim E.B."/>
            <person name="Fang X."/>
            <person name="Fushan A.A."/>
            <person name="Huang Z."/>
            <person name="Lobanov A.V."/>
            <person name="Han L."/>
            <person name="Marino S.M."/>
            <person name="Sun X."/>
            <person name="Turanov A.A."/>
            <person name="Yang P."/>
            <person name="Yim S.H."/>
            <person name="Zhao X."/>
            <person name="Kasaikina M.V."/>
            <person name="Stoletzki N."/>
            <person name="Peng C."/>
            <person name="Polak P."/>
            <person name="Xiong Z."/>
            <person name="Kiezun A."/>
            <person name="Zhu Y."/>
            <person name="Chen Y."/>
            <person name="Kryukov G.V."/>
            <person name="Zhang Q."/>
            <person name="Peshkin L."/>
            <person name="Yang L."/>
            <person name="Bronson R.T."/>
            <person name="Buffenstein R."/>
            <person name="Wang B."/>
            <person name="Han C."/>
            <person name="Li Q."/>
            <person name="Chen L."/>
            <person name="Zhao W."/>
            <person name="Sunyaev S.R."/>
            <person name="Park T.J."/>
            <person name="Zhang G."/>
            <person name="Wang J."/>
            <person name="Gladyshev V.N."/>
        </authorList>
    </citation>
    <scope>NUCLEOTIDE SEQUENCE [LARGE SCALE GENOMIC DNA]</scope>
</reference>
<feature type="region of interest" description="Disordered" evidence="1">
    <location>
        <begin position="239"/>
        <end position="259"/>
    </location>
</feature>
<organism evidence="2 3">
    <name type="scientific">Heterocephalus glaber</name>
    <name type="common">Naked mole rat</name>
    <dbReference type="NCBI Taxonomy" id="10181"/>
    <lineage>
        <taxon>Eukaryota</taxon>
        <taxon>Metazoa</taxon>
        <taxon>Chordata</taxon>
        <taxon>Craniata</taxon>
        <taxon>Vertebrata</taxon>
        <taxon>Euteleostomi</taxon>
        <taxon>Mammalia</taxon>
        <taxon>Eutheria</taxon>
        <taxon>Euarchontoglires</taxon>
        <taxon>Glires</taxon>
        <taxon>Rodentia</taxon>
        <taxon>Hystricomorpha</taxon>
        <taxon>Bathyergidae</taxon>
        <taxon>Heterocephalus</taxon>
    </lineage>
</organism>
<dbReference type="InParanoid" id="G5AUL5"/>
<dbReference type="EMBL" id="JH167036">
    <property type="protein sequence ID" value="EHB00726.1"/>
    <property type="molecule type" value="Genomic_DNA"/>
</dbReference>
<evidence type="ECO:0000256" key="1">
    <source>
        <dbReference type="SAM" id="MobiDB-lite"/>
    </source>
</evidence>
<dbReference type="AlphaFoldDB" id="G5AUL5"/>